<dbReference type="KEGG" id="mcn:Mcup_1084"/>
<gene>
    <name evidence="1" type="ordered locus">Mcup_1084</name>
</gene>
<dbReference type="HOGENOM" id="CLU_3302694_0_0_2"/>
<proteinExistence type="predicted"/>
<sequence length="39" mass="4487">MELKACSPLPVRDIFLNVESFMELKGTVHSYHRCLSFST</sequence>
<dbReference type="AlphaFoldDB" id="F4G2Z1"/>
<organism evidence="1 2">
    <name type="scientific">Metallosphaera cuprina (strain Ar-4)</name>
    <dbReference type="NCBI Taxonomy" id="1006006"/>
    <lineage>
        <taxon>Archaea</taxon>
        <taxon>Thermoproteota</taxon>
        <taxon>Thermoprotei</taxon>
        <taxon>Sulfolobales</taxon>
        <taxon>Sulfolobaceae</taxon>
        <taxon>Metallosphaera</taxon>
    </lineage>
</organism>
<protein>
    <submittedName>
        <fullName evidence="1">Uncharacterized protein</fullName>
    </submittedName>
</protein>
<keyword evidence="2" id="KW-1185">Reference proteome</keyword>
<name>F4G2Z1_METCR</name>
<evidence type="ECO:0000313" key="1">
    <source>
        <dbReference type="EMBL" id="AEB95189.1"/>
    </source>
</evidence>
<reference evidence="1 2" key="1">
    <citation type="journal article" date="2011" name="J. Bacteriol.">
        <title>Complete genome sequence of Metallosphaera cuprina, a metal sulfide-oxidizing archaeon from a hot spring.</title>
        <authorList>
            <person name="Liu L.J."/>
            <person name="You X.Y."/>
            <person name="Zheng H."/>
            <person name="Wang S."/>
            <person name="Jiang C.Y."/>
            <person name="Liu S.J."/>
        </authorList>
    </citation>
    <scope>NUCLEOTIDE SEQUENCE [LARGE SCALE GENOMIC DNA]</scope>
    <source>
        <strain evidence="1 2">Ar-4</strain>
    </source>
</reference>
<dbReference type="EMBL" id="CP002656">
    <property type="protein sequence ID" value="AEB95189.1"/>
    <property type="molecule type" value="Genomic_DNA"/>
</dbReference>
<dbReference type="Proteomes" id="UP000007812">
    <property type="component" value="Chromosome"/>
</dbReference>
<evidence type="ECO:0000313" key="2">
    <source>
        <dbReference type="Proteomes" id="UP000007812"/>
    </source>
</evidence>
<accession>F4G2Z1</accession>